<dbReference type="EMBL" id="HG318705">
    <property type="protein sequence ID" value="CEG05792.1"/>
    <property type="molecule type" value="Genomic_DNA"/>
</dbReference>
<protein>
    <submittedName>
        <fullName evidence="1">WGS project CBMI000000000 data, contig CS3069_c001609</fullName>
    </submittedName>
</protein>
<reference evidence="1" key="1">
    <citation type="submission" date="2013-05" db="EMBL/GenBank/DDBJ databases">
        <title>Draft genome sequences of six wheat associated Fusarium spp. isolates.</title>
        <authorList>
            <person name="Moolhuijzen P.M."/>
            <person name="Manners J.M."/>
            <person name="Wilcox S."/>
            <person name="Bellgard M.I."/>
            <person name="Gardiner D.M."/>
        </authorList>
    </citation>
    <scope>NUCLEOTIDE SEQUENCE</scope>
    <source>
        <strain evidence="1">CS3069</strain>
    </source>
</reference>
<dbReference type="AlphaFoldDB" id="A0A090MG06"/>
<evidence type="ECO:0000313" key="1">
    <source>
        <dbReference type="EMBL" id="CEG04590.1"/>
    </source>
</evidence>
<proteinExistence type="predicted"/>
<dbReference type="EMBL" id="CBMI010001607">
    <property type="protein sequence ID" value="CEG04590.1"/>
    <property type="molecule type" value="Genomic_DNA"/>
</dbReference>
<name>A0A090MG06_9HYPO</name>
<accession>A0A090MG06</accession>
<sequence length="284" mass="32648">MDEIQDDLTCRKAGWSFIRDPRNKLADTWEKLADTLRSSGFRGKPFIKDTDWQVNTCIAYLDAGIDLIKLTFAASHLSGGLPGRGTEITTIRYINTTPAIRNVFFRGGHMIIIISYNKARASNNYAFYIVRYLPKELSQSLLQYLAIICPVLGFIARQLKVPYWSDREFLFPDLHGKNRYLTSTQASSILRSLTQDLATPWTLSSYRQAALAIAKRYISKLVKNTNFYSPMEATNPLRMFAAGAGYHLRMLLTLYAINKAFPSRLQPELLEMYYRLSKLWQDWN</sequence>
<organism evidence="1">
    <name type="scientific">Fusarium clavum</name>
    <dbReference type="NCBI Taxonomy" id="2594811"/>
    <lineage>
        <taxon>Eukaryota</taxon>
        <taxon>Fungi</taxon>
        <taxon>Dikarya</taxon>
        <taxon>Ascomycota</taxon>
        <taxon>Pezizomycotina</taxon>
        <taxon>Sordariomycetes</taxon>
        <taxon>Hypocreomycetidae</taxon>
        <taxon>Hypocreales</taxon>
        <taxon>Nectriaceae</taxon>
        <taxon>Fusarium</taxon>
        <taxon>Fusarium incarnatum-equiseti species complex</taxon>
    </lineage>
</organism>
<gene>
    <name evidence="1" type="ORF">BN850_0064040</name>
</gene>